<evidence type="ECO:0000256" key="1">
    <source>
        <dbReference type="SAM" id="MobiDB-lite"/>
    </source>
</evidence>
<organism evidence="2 3">
    <name type="scientific">Mycolicibacterium smegmatis (strain ATCC 700084 / mc(2)155)</name>
    <name type="common">Mycobacterium smegmatis</name>
    <dbReference type="NCBI Taxonomy" id="246196"/>
    <lineage>
        <taxon>Bacteria</taxon>
        <taxon>Bacillati</taxon>
        <taxon>Actinomycetota</taxon>
        <taxon>Actinomycetes</taxon>
        <taxon>Mycobacteriales</taxon>
        <taxon>Mycobacteriaceae</taxon>
        <taxon>Mycolicibacterium</taxon>
    </lineage>
</organism>
<dbReference type="KEGG" id="msg:MSMEI_2613"/>
<protein>
    <submittedName>
        <fullName evidence="2">Uncharacterized protein</fullName>
    </submittedName>
</protein>
<proteinExistence type="predicted"/>
<reference evidence="2 3" key="1">
    <citation type="journal article" date="2007" name="Genome Biol.">
        <title>Interrupted coding sequences in Mycobacterium smegmatis: authentic mutations or sequencing errors?</title>
        <authorList>
            <person name="Deshayes C."/>
            <person name="Perrodou E."/>
            <person name="Gallien S."/>
            <person name="Euphrasie D."/>
            <person name="Schaeffer C."/>
            <person name="Van-Dorsselaer A."/>
            <person name="Poch O."/>
            <person name="Lecompte O."/>
            <person name="Reyrat J.M."/>
        </authorList>
    </citation>
    <scope>NUCLEOTIDE SEQUENCE [LARGE SCALE GENOMIC DNA]</scope>
    <source>
        <strain evidence="3">ATCC 700084 / mc(2)155</strain>
    </source>
</reference>
<gene>
    <name evidence="2" type="ordered locus">MSMEI_2613</name>
</gene>
<sequence>MGNMGGSATASAIQQPMTSHGHRTTTSPSHPKTPPVPEGFVVCVRGDPDASVGRRIGGPDRAQVAVGCDSIGTPLPMTRGSGKNRESNSIIEISLSTFDETRSSDETG</sequence>
<evidence type="ECO:0000313" key="2">
    <source>
        <dbReference type="EMBL" id="AFP39081.1"/>
    </source>
</evidence>
<feature type="region of interest" description="Disordered" evidence="1">
    <location>
        <begin position="1"/>
        <end position="39"/>
    </location>
</feature>
<reference evidence="2 3" key="2">
    <citation type="journal article" date="2009" name="Genome Res.">
        <title>Ortho-proteogenomics: multiple proteomes investigation through orthology and a new MS-based protocol.</title>
        <authorList>
            <person name="Gallien S."/>
            <person name="Perrodou E."/>
            <person name="Carapito C."/>
            <person name="Deshayes C."/>
            <person name="Reyrat J.M."/>
            <person name="Van Dorsselaer A."/>
            <person name="Poch O."/>
            <person name="Schaeffer C."/>
            <person name="Lecompte O."/>
        </authorList>
    </citation>
    <scope>NUCLEOTIDE SEQUENCE [LARGE SCALE GENOMIC DNA]</scope>
    <source>
        <strain evidence="3">ATCC 700084 / mc(2)155</strain>
    </source>
</reference>
<dbReference type="EMBL" id="CP001663">
    <property type="protein sequence ID" value="AFP39081.1"/>
    <property type="molecule type" value="Genomic_DNA"/>
</dbReference>
<accession>I7G745</accession>
<dbReference type="PATRIC" id="fig|246196.56.peg.2677"/>
<name>I7G745_MYCS2</name>
<feature type="compositionally biased region" description="Polar residues" evidence="1">
    <location>
        <begin position="1"/>
        <end position="18"/>
    </location>
</feature>
<dbReference type="Proteomes" id="UP000006158">
    <property type="component" value="Chromosome"/>
</dbReference>
<dbReference type="AlphaFoldDB" id="I7G745"/>
<evidence type="ECO:0000313" key="3">
    <source>
        <dbReference type="Proteomes" id="UP000006158"/>
    </source>
</evidence>
<feature type="region of interest" description="Disordered" evidence="1">
    <location>
        <begin position="64"/>
        <end position="88"/>
    </location>
</feature>